<dbReference type="OrthoDB" id="8479309at2"/>
<proteinExistence type="predicted"/>
<dbReference type="KEGG" id="cak:Caul_5177"/>
<evidence type="ECO:0000313" key="1">
    <source>
        <dbReference type="EMBL" id="ABZ74297.1"/>
    </source>
</evidence>
<dbReference type="AlphaFoldDB" id="B0T9C2"/>
<evidence type="ECO:0008006" key="2">
    <source>
        <dbReference type="Google" id="ProtNLM"/>
    </source>
</evidence>
<gene>
    <name evidence="1" type="ordered locus">Caul_5177</name>
</gene>
<name>B0T9C2_CAUSK</name>
<reference evidence="1" key="1">
    <citation type="submission" date="2008-01" db="EMBL/GenBank/DDBJ databases">
        <title>Complete sequence of plasmid1 pCAUL01 of Caulobacter sp. K31.</title>
        <authorList>
            <consortium name="US DOE Joint Genome Institute"/>
            <person name="Copeland A."/>
            <person name="Lucas S."/>
            <person name="Lapidus A."/>
            <person name="Barry K."/>
            <person name="Glavina del Rio T."/>
            <person name="Dalin E."/>
            <person name="Tice H."/>
            <person name="Pitluck S."/>
            <person name="Bruce D."/>
            <person name="Goodwin L."/>
            <person name="Thompson L.S."/>
            <person name="Brettin T."/>
            <person name="Detter J.C."/>
            <person name="Han C."/>
            <person name="Schmutz J."/>
            <person name="Larimer F."/>
            <person name="Land M."/>
            <person name="Hauser L."/>
            <person name="Kyrpides N."/>
            <person name="Kim E."/>
            <person name="Stephens C."/>
            <person name="Richardson P."/>
        </authorList>
    </citation>
    <scope>NUCLEOTIDE SEQUENCE [LARGE SCALE GENOMIC DNA]</scope>
    <source>
        <plasmid evidence="1">K31</plasmid>
        <plasmid evidence="1">pCAUL01</plasmid>
    </source>
</reference>
<geneLocation type="plasmid" evidence="1">
    <name>pCAUL01</name>
</geneLocation>
<dbReference type="HOGENOM" id="CLU_1400281_0_0_5"/>
<dbReference type="EMBL" id="CP000928">
    <property type="protein sequence ID" value="ABZ74297.1"/>
    <property type="molecule type" value="Genomic_DNA"/>
</dbReference>
<protein>
    <recommendedName>
        <fullName evidence="2">HEPN AbiU2-like domain-containing protein</fullName>
    </recommendedName>
</protein>
<sequence length="194" mass="21198">MLANVPIGRPTKPLKAHMPATSDKILDDLANDLLWLLIGAFVYRRRAQLEGLPTWSSQHLSEEFFLLEAAQRDLIMRLTALDDRGRGQRSFPAALKALKDSGAISAQGQAEADAAIRAFRELINDMKVKHRNAYIGHVLDEESSTPRLPQAPANLNAAIAAAVALGDRLAGVRKGYLFKLPGGERIDLRQALGV</sequence>
<keyword evidence="1" id="KW-0614">Plasmid</keyword>
<accession>B0T9C2</accession>
<organism evidence="1">
    <name type="scientific">Caulobacter sp. (strain K31)</name>
    <dbReference type="NCBI Taxonomy" id="366602"/>
    <lineage>
        <taxon>Bacteria</taxon>
        <taxon>Pseudomonadati</taxon>
        <taxon>Pseudomonadota</taxon>
        <taxon>Alphaproteobacteria</taxon>
        <taxon>Caulobacterales</taxon>
        <taxon>Caulobacteraceae</taxon>
        <taxon>Caulobacter</taxon>
    </lineage>
</organism>